<name>A0A932YWQ0_9BACT</name>
<dbReference type="Gene3D" id="3.40.50.300">
    <property type="entry name" value="P-loop containing nucleotide triphosphate hydrolases"/>
    <property type="match status" value="1"/>
</dbReference>
<dbReference type="InterPro" id="IPR041222">
    <property type="entry name" value="PriA_3primeBD"/>
</dbReference>
<keyword evidence="2" id="KW-0067">ATP-binding</keyword>
<gene>
    <name evidence="5" type="ORF">HY474_02455</name>
</gene>
<dbReference type="InterPro" id="IPR027417">
    <property type="entry name" value="P-loop_NTPase"/>
</dbReference>
<dbReference type="GO" id="GO:0003677">
    <property type="term" value="F:DNA binding"/>
    <property type="evidence" value="ECO:0007669"/>
    <property type="project" value="UniProtKB-KW"/>
</dbReference>
<feature type="domain" description="Primosomal protein N' 3' DNA-binding" evidence="4">
    <location>
        <begin position="12"/>
        <end position="109"/>
    </location>
</feature>
<evidence type="ECO:0000256" key="2">
    <source>
        <dbReference type="ARBA" id="ARBA00022840"/>
    </source>
</evidence>
<dbReference type="Pfam" id="PF17764">
    <property type="entry name" value="PriA_3primeBD"/>
    <property type="match status" value="1"/>
</dbReference>
<evidence type="ECO:0000313" key="5">
    <source>
        <dbReference type="EMBL" id="MBI4132465.1"/>
    </source>
</evidence>
<organism evidence="5 6">
    <name type="scientific">Candidatus Sungiibacteriota bacterium</name>
    <dbReference type="NCBI Taxonomy" id="2750080"/>
    <lineage>
        <taxon>Bacteria</taxon>
        <taxon>Candidatus Sungiibacteriota</taxon>
    </lineage>
</organism>
<proteinExistence type="predicted"/>
<dbReference type="EMBL" id="JACQMJ010000009">
    <property type="protein sequence ID" value="MBI4132465.1"/>
    <property type="molecule type" value="Genomic_DNA"/>
</dbReference>
<evidence type="ECO:0000313" key="6">
    <source>
        <dbReference type="Proteomes" id="UP000704960"/>
    </source>
</evidence>
<dbReference type="SUPFAM" id="SSF52540">
    <property type="entry name" value="P-loop containing nucleoside triphosphate hydrolases"/>
    <property type="match status" value="1"/>
</dbReference>
<keyword evidence="1" id="KW-0547">Nucleotide-binding</keyword>
<evidence type="ECO:0000259" key="4">
    <source>
        <dbReference type="Pfam" id="PF17764"/>
    </source>
</evidence>
<reference evidence="5" key="1">
    <citation type="submission" date="2020-07" db="EMBL/GenBank/DDBJ databases">
        <title>Huge and variable diversity of episymbiotic CPR bacteria and DPANN archaea in groundwater ecosystems.</title>
        <authorList>
            <person name="He C.Y."/>
            <person name="Keren R."/>
            <person name="Whittaker M."/>
            <person name="Farag I.F."/>
            <person name="Doudna J."/>
            <person name="Cate J.H.D."/>
            <person name="Banfield J.F."/>
        </authorList>
    </citation>
    <scope>NUCLEOTIDE SEQUENCE</scope>
    <source>
        <strain evidence="5">NC_groundwater_1226_Ag_S-0.1um_59_124</strain>
    </source>
</reference>
<dbReference type="Gene3D" id="3.40.1440.60">
    <property type="entry name" value="PriA, 3(prime) DNA-binding domain"/>
    <property type="match status" value="1"/>
</dbReference>
<comment type="caution">
    <text evidence="5">The sequence shown here is derived from an EMBL/GenBank/DDBJ whole genome shotgun (WGS) entry which is preliminary data.</text>
</comment>
<dbReference type="GO" id="GO:0006310">
    <property type="term" value="P:DNA recombination"/>
    <property type="evidence" value="ECO:0007669"/>
    <property type="project" value="TreeGrafter"/>
</dbReference>
<evidence type="ECO:0000256" key="3">
    <source>
        <dbReference type="ARBA" id="ARBA00023125"/>
    </source>
</evidence>
<dbReference type="PANTHER" id="PTHR30580:SF0">
    <property type="entry name" value="PRIMOSOMAL PROTEIN N"/>
    <property type="match status" value="1"/>
</dbReference>
<protein>
    <recommendedName>
        <fullName evidence="4">Primosomal protein N' 3' DNA-binding domain-containing protein</fullName>
    </recommendedName>
</protein>
<sequence>MYILRVAPLTTIPLPHEQVLDYFFRESLPAGAFVEVVLNRRRVLGVVFASAPLAAVKGAVRKSVRYTLRAVSRVVSPSPVLTGTQLELARWVAKYYWAPLGHALKTVLPQAILKSPLAIGPERRAVRAPGATPRLIWKADRRADYRRLLKRALLGGRQTLFLVPDQAAEVYWRAWLEREHIAHAAYSSSVRPTATRALWQRVAGGEAMVVLGTRSALFLPFANLGLVVVDEEDSSAYKSWEQSPRYDAREVAEKVAELFKAQLVFGALSPTSTAIVRAKRGRVTMVGPDAGAGRLLNSTVVDLKLERRAGNESPLGFSLQKRITQALAEKRPVILFINRRGTAPVVLCRDCGAV</sequence>
<accession>A0A932YWQ0</accession>
<dbReference type="GO" id="GO:0006270">
    <property type="term" value="P:DNA replication initiation"/>
    <property type="evidence" value="ECO:0007669"/>
    <property type="project" value="TreeGrafter"/>
</dbReference>
<dbReference type="AlphaFoldDB" id="A0A932YWQ0"/>
<dbReference type="Proteomes" id="UP000704960">
    <property type="component" value="Unassembled WGS sequence"/>
</dbReference>
<dbReference type="GO" id="GO:0006302">
    <property type="term" value="P:double-strand break repair"/>
    <property type="evidence" value="ECO:0007669"/>
    <property type="project" value="TreeGrafter"/>
</dbReference>
<dbReference type="PANTHER" id="PTHR30580">
    <property type="entry name" value="PRIMOSOMAL PROTEIN N"/>
    <property type="match status" value="1"/>
</dbReference>
<dbReference type="InterPro" id="IPR042115">
    <property type="entry name" value="PriA_3primeBD_sf"/>
</dbReference>
<dbReference type="GO" id="GO:0005524">
    <property type="term" value="F:ATP binding"/>
    <property type="evidence" value="ECO:0007669"/>
    <property type="project" value="UniProtKB-KW"/>
</dbReference>
<dbReference type="GO" id="GO:0043138">
    <property type="term" value="F:3'-5' DNA helicase activity"/>
    <property type="evidence" value="ECO:0007669"/>
    <property type="project" value="TreeGrafter"/>
</dbReference>
<feature type="non-terminal residue" evidence="5">
    <location>
        <position position="354"/>
    </location>
</feature>
<evidence type="ECO:0000256" key="1">
    <source>
        <dbReference type="ARBA" id="ARBA00022741"/>
    </source>
</evidence>
<keyword evidence="3" id="KW-0238">DNA-binding</keyword>